<dbReference type="Gene3D" id="3.40.190.10">
    <property type="entry name" value="Periplasmic binding protein-like II"/>
    <property type="match status" value="2"/>
</dbReference>
<evidence type="ECO:0000313" key="5">
    <source>
        <dbReference type="EMBL" id="PWJ19241.1"/>
    </source>
</evidence>
<dbReference type="Pfam" id="PF13531">
    <property type="entry name" value="SBP_bac_11"/>
    <property type="match status" value="1"/>
</dbReference>
<dbReference type="EMBL" id="QGDJ01000004">
    <property type="protein sequence ID" value="PWJ19241.1"/>
    <property type="molecule type" value="Genomic_DNA"/>
</dbReference>
<comment type="similarity">
    <text evidence="1">Belongs to the bacterial solute-binding protein ModA family.</text>
</comment>
<evidence type="ECO:0000313" key="6">
    <source>
        <dbReference type="EMBL" id="SSA45903.1"/>
    </source>
</evidence>
<dbReference type="OrthoDB" id="9785015at2"/>
<dbReference type="InterPro" id="IPR005950">
    <property type="entry name" value="ModA"/>
</dbReference>
<dbReference type="GO" id="GO:0030288">
    <property type="term" value="C:outer membrane-bounded periplasmic space"/>
    <property type="evidence" value="ECO:0007669"/>
    <property type="project" value="TreeGrafter"/>
</dbReference>
<reference evidence="6 8" key="1">
    <citation type="submission" date="2016-10" db="EMBL/GenBank/DDBJ databases">
        <authorList>
            <person name="Cai Z."/>
        </authorList>
    </citation>
    <scope>NUCLEOTIDE SEQUENCE [LARGE SCALE GENOMIC DNA]</scope>
    <source>
        <strain evidence="6 8">DSM 25227</strain>
    </source>
</reference>
<dbReference type="AlphaFoldDB" id="A0A2Y9C7K4"/>
<gene>
    <name evidence="5" type="ORF">BCF38_104174</name>
    <name evidence="6" type="ORF">SAMN05421539_104174</name>
</gene>
<evidence type="ECO:0000256" key="2">
    <source>
        <dbReference type="ARBA" id="ARBA00022723"/>
    </source>
</evidence>
<dbReference type="EMBL" id="UETC01000004">
    <property type="protein sequence ID" value="SSA45903.1"/>
    <property type="molecule type" value="Genomic_DNA"/>
</dbReference>
<dbReference type="InterPro" id="IPR050682">
    <property type="entry name" value="ModA/WtpA"/>
</dbReference>
<sequence length="252" mass="25585">MAARIRSELSRRTVLGTGLGLALTTPLAAQEPLVVLAAASLKPALDEVAESFPQSVALSYGGSGTIARQAARGAPADAVLLAATDWMDWLAGQGVLDGDPIPLAGNRLILAAPPGAAPLPLTAEAIDARLEGGRFAMGDPLSVPAGRYGQQALETLGLWAHLRGRAILAENVRAALAYVARGDVALGLVYGSDAVGTGVVDVAQFPPDTHSPIVYPGALLRGARPGARGFLEAVAGSGPVFARHGFAPRPAA</sequence>
<keyword evidence="3" id="KW-0732">Signal</keyword>
<dbReference type="GO" id="GO:0030973">
    <property type="term" value="F:molybdate ion binding"/>
    <property type="evidence" value="ECO:0007669"/>
    <property type="project" value="TreeGrafter"/>
</dbReference>
<feature type="binding site" evidence="4">
    <location>
        <position position="40"/>
    </location>
    <ligand>
        <name>molybdate</name>
        <dbReference type="ChEBI" id="CHEBI:36264"/>
    </ligand>
</feature>
<keyword evidence="7" id="KW-1185">Reference proteome</keyword>
<dbReference type="SUPFAM" id="SSF53850">
    <property type="entry name" value="Periplasmic binding protein-like II"/>
    <property type="match status" value="1"/>
</dbReference>
<dbReference type="InterPro" id="IPR006311">
    <property type="entry name" value="TAT_signal"/>
</dbReference>
<feature type="binding site" evidence="4">
    <location>
        <position position="63"/>
    </location>
    <ligand>
        <name>molybdate</name>
        <dbReference type="ChEBI" id="CHEBI:36264"/>
    </ligand>
</feature>
<dbReference type="Proteomes" id="UP000251571">
    <property type="component" value="Unassembled WGS sequence"/>
</dbReference>
<feature type="binding site" evidence="4">
    <location>
        <position position="145"/>
    </location>
    <ligand>
        <name>molybdate</name>
        <dbReference type="ChEBI" id="CHEBI:36264"/>
    </ligand>
</feature>
<evidence type="ECO:0000313" key="7">
    <source>
        <dbReference type="Proteomes" id="UP000245839"/>
    </source>
</evidence>
<evidence type="ECO:0000256" key="3">
    <source>
        <dbReference type="ARBA" id="ARBA00022729"/>
    </source>
</evidence>
<dbReference type="GO" id="GO:0046872">
    <property type="term" value="F:metal ion binding"/>
    <property type="evidence" value="ECO:0007669"/>
    <property type="project" value="UniProtKB-KW"/>
</dbReference>
<dbReference type="RefSeq" id="WP_109564345.1">
    <property type="nucleotide sequence ID" value="NZ_QGDJ01000004.1"/>
</dbReference>
<protein>
    <submittedName>
        <fullName evidence="6">Molybdate transport system substrate-binding protein</fullName>
    </submittedName>
</protein>
<dbReference type="PANTHER" id="PTHR30632:SF17">
    <property type="entry name" value="MOLYBDATE-BINDING PROTEIN MODA"/>
    <property type="match status" value="1"/>
</dbReference>
<dbReference type="Proteomes" id="UP000245839">
    <property type="component" value="Unassembled WGS sequence"/>
</dbReference>
<feature type="binding site" evidence="4">
    <location>
        <position position="172"/>
    </location>
    <ligand>
        <name>molybdate</name>
        <dbReference type="ChEBI" id="CHEBI:36264"/>
    </ligand>
</feature>
<accession>A0A2Y9C7K4</accession>
<dbReference type="PIRSF" id="PIRSF004846">
    <property type="entry name" value="ModA"/>
    <property type="match status" value="1"/>
</dbReference>
<reference evidence="5 7" key="2">
    <citation type="submission" date="2018-03" db="EMBL/GenBank/DDBJ databases">
        <title>Genomic Encyclopedia of Archaeal and Bacterial Type Strains, Phase II (KMG-II): from individual species to whole genera.</title>
        <authorList>
            <person name="Goeker M."/>
        </authorList>
    </citation>
    <scope>NUCLEOTIDE SEQUENCE [LARGE SCALE GENOMIC DNA]</scope>
    <source>
        <strain evidence="5 7">DSM 25227</strain>
    </source>
</reference>
<evidence type="ECO:0000256" key="4">
    <source>
        <dbReference type="PIRSR" id="PIRSR004846-1"/>
    </source>
</evidence>
<name>A0A2Y9C7K4_9RHOB</name>
<dbReference type="NCBIfam" id="TIGR01256">
    <property type="entry name" value="modA"/>
    <property type="match status" value="1"/>
</dbReference>
<keyword evidence="2 4" id="KW-0479">Metal-binding</keyword>
<evidence type="ECO:0000256" key="1">
    <source>
        <dbReference type="ARBA" id="ARBA00009175"/>
    </source>
</evidence>
<dbReference type="GO" id="GO:0015689">
    <property type="term" value="P:molybdate ion transport"/>
    <property type="evidence" value="ECO:0007669"/>
    <property type="project" value="InterPro"/>
</dbReference>
<evidence type="ECO:0000313" key="8">
    <source>
        <dbReference type="Proteomes" id="UP000251571"/>
    </source>
</evidence>
<feature type="binding site" evidence="4">
    <location>
        <position position="190"/>
    </location>
    <ligand>
        <name>molybdate</name>
        <dbReference type="ChEBI" id="CHEBI:36264"/>
    </ligand>
</feature>
<keyword evidence="4" id="KW-0500">Molybdenum</keyword>
<proteinExistence type="inferred from homology"/>
<organism evidence="6 8">
    <name type="scientific">Jannaschia seohaensis</name>
    <dbReference type="NCBI Taxonomy" id="475081"/>
    <lineage>
        <taxon>Bacteria</taxon>
        <taxon>Pseudomonadati</taxon>
        <taxon>Pseudomonadota</taxon>
        <taxon>Alphaproteobacteria</taxon>
        <taxon>Rhodobacterales</taxon>
        <taxon>Roseobacteraceae</taxon>
        <taxon>Jannaschia</taxon>
    </lineage>
</organism>
<dbReference type="PROSITE" id="PS51318">
    <property type="entry name" value="TAT"/>
    <property type="match status" value="1"/>
</dbReference>
<dbReference type="PANTHER" id="PTHR30632">
    <property type="entry name" value="MOLYBDATE-BINDING PERIPLASMIC PROTEIN"/>
    <property type="match status" value="1"/>
</dbReference>